<feature type="transmembrane region" description="Helical" evidence="9">
    <location>
        <begin position="91"/>
        <end position="111"/>
    </location>
</feature>
<evidence type="ECO:0000256" key="3">
    <source>
        <dbReference type="ARBA" id="ARBA00022448"/>
    </source>
</evidence>
<feature type="transmembrane region" description="Helical" evidence="9">
    <location>
        <begin position="374"/>
        <end position="394"/>
    </location>
</feature>
<feature type="transmembrane region" description="Helical" evidence="9">
    <location>
        <begin position="271"/>
        <end position="289"/>
    </location>
</feature>
<keyword evidence="7 9" id="KW-0472">Membrane</keyword>
<feature type="transmembrane region" description="Helical" evidence="9">
    <location>
        <begin position="517"/>
        <end position="539"/>
    </location>
</feature>
<feature type="transmembrane region" description="Helical" evidence="9">
    <location>
        <begin position="406"/>
        <end position="427"/>
    </location>
</feature>
<keyword evidence="3" id="KW-0813">Transport</keyword>
<feature type="transmembrane region" description="Helical" evidence="9">
    <location>
        <begin position="118"/>
        <end position="138"/>
    </location>
</feature>
<dbReference type="PANTHER" id="PTHR42718">
    <property type="entry name" value="MAJOR FACILITATOR SUPERFAMILY MULTIDRUG TRANSPORTER MFSC"/>
    <property type="match status" value="1"/>
</dbReference>
<dbReference type="InterPro" id="IPR011701">
    <property type="entry name" value="MFS"/>
</dbReference>
<feature type="transmembrane region" description="Helical" evidence="9">
    <location>
        <begin position="205"/>
        <end position="227"/>
    </location>
</feature>
<sequence>MSDDVLPPGGGRPAGETRVPHASAGRAHGAPGAGPPSGGAPAEPVVTPRRLIAFLALVFGMFMAILDIQIVSSSLAEIQAGLSASPDEISWVQTSYLIAEVIMIPLSGYLGRALSTRVLFSISAAGFTLASVLCATATTLPEMIVYRAIQGFIGGGMIPTAFAAAYTIFPKRHQPAIMALVGLTVTLAPTVGPTIGGYLTELFSWHWLFLINVVPGAAATLIAWTMVDFDEPDLGLLKNFDYVALAALAAFLGSLEYVLEEGARDDWFQDETIRVLTVVSVVGGIAFFWRCFAAKDPLVDLRAYADRNFAVGSLLTFAMGVGLYGMTYLYPVFLGRVRGYDSLQIGETVFVTGMFMFMTAPVVGVLSRKIDPRYLIGAGFLGFGVSCLDLTYITKDWAFWDLFVPQALRGVSLMMCMVPINVVSLATLPQSKLKNASGLFNLMRNLGGAFGLAFINTFLNERQDLHMLRLRENVTWGRAVAEEQLSAMTNAFTARLGSDAELAAVKQMSNMVRQQGLVLAFADLFWALAILFAALVVLVPLVRRPNPNAAAAPAH</sequence>
<dbReference type="NCBIfam" id="TIGR00711">
    <property type="entry name" value="efflux_EmrB"/>
    <property type="match status" value="1"/>
</dbReference>
<protein>
    <submittedName>
        <fullName evidence="12">DHA2 family multidrug resistance protein</fullName>
    </submittedName>
    <submittedName>
        <fullName evidence="11">MFS transporter</fullName>
    </submittedName>
</protein>
<dbReference type="GO" id="GO:0005886">
    <property type="term" value="C:plasma membrane"/>
    <property type="evidence" value="ECO:0007669"/>
    <property type="project" value="UniProtKB-SubCell"/>
</dbReference>
<evidence type="ECO:0000313" key="13">
    <source>
        <dbReference type="Proteomes" id="UP000758856"/>
    </source>
</evidence>
<dbReference type="Gene3D" id="1.20.1720.10">
    <property type="entry name" value="Multidrug resistance protein D"/>
    <property type="match status" value="1"/>
</dbReference>
<dbReference type="AlphaFoldDB" id="A0A9W6IS13"/>
<dbReference type="Gene3D" id="1.20.1250.20">
    <property type="entry name" value="MFS general substrate transporter like domains"/>
    <property type="match status" value="1"/>
</dbReference>
<evidence type="ECO:0000256" key="8">
    <source>
        <dbReference type="SAM" id="MobiDB-lite"/>
    </source>
</evidence>
<dbReference type="CDD" id="cd17503">
    <property type="entry name" value="MFS_LmrB_MDR_like"/>
    <property type="match status" value="1"/>
</dbReference>
<comment type="subcellular location">
    <subcellularLocation>
        <location evidence="1">Cell membrane</location>
        <topology evidence="1">Multi-pass membrane protein</topology>
    </subcellularLocation>
</comment>
<dbReference type="InterPro" id="IPR036259">
    <property type="entry name" value="MFS_trans_sf"/>
</dbReference>
<dbReference type="EMBL" id="BSFF01000001">
    <property type="protein sequence ID" value="GLK54309.1"/>
    <property type="molecule type" value="Genomic_DNA"/>
</dbReference>
<evidence type="ECO:0000256" key="4">
    <source>
        <dbReference type="ARBA" id="ARBA00022475"/>
    </source>
</evidence>
<proteinExistence type="inferred from homology"/>
<dbReference type="InterPro" id="IPR020846">
    <property type="entry name" value="MFS_dom"/>
</dbReference>
<evidence type="ECO:0000313" key="11">
    <source>
        <dbReference type="EMBL" id="GLK54309.1"/>
    </source>
</evidence>
<gene>
    <name evidence="11" type="ORF">GCM10008170_03280</name>
    <name evidence="12" type="ORF">JOD31_001476</name>
</gene>
<evidence type="ECO:0000256" key="1">
    <source>
        <dbReference type="ARBA" id="ARBA00004651"/>
    </source>
</evidence>
<keyword evidence="5 9" id="KW-0812">Transmembrane</keyword>
<dbReference type="Proteomes" id="UP000758856">
    <property type="component" value="Unassembled WGS sequence"/>
</dbReference>
<evidence type="ECO:0000259" key="10">
    <source>
        <dbReference type="PROSITE" id="PS50850"/>
    </source>
</evidence>
<comment type="caution">
    <text evidence="11">The sequence shown here is derived from an EMBL/GenBank/DDBJ whole genome shotgun (WGS) entry which is preliminary data.</text>
</comment>
<comment type="similarity">
    <text evidence="2">Belongs to the major facilitator superfamily. EmrB family.</text>
</comment>
<organism evidence="11 14">
    <name type="scientific">Methylopila capsulata</name>
    <dbReference type="NCBI Taxonomy" id="61654"/>
    <lineage>
        <taxon>Bacteria</taxon>
        <taxon>Pseudomonadati</taxon>
        <taxon>Pseudomonadota</taxon>
        <taxon>Alphaproteobacteria</taxon>
        <taxon>Hyphomicrobiales</taxon>
        <taxon>Methylopilaceae</taxon>
        <taxon>Methylopila</taxon>
    </lineage>
</organism>
<reference evidence="11" key="3">
    <citation type="submission" date="2023-01" db="EMBL/GenBank/DDBJ databases">
        <authorList>
            <person name="Sun Q."/>
            <person name="Evtushenko L."/>
        </authorList>
    </citation>
    <scope>NUCLEOTIDE SEQUENCE</scope>
    <source>
        <strain evidence="11">VKM B-1606</strain>
    </source>
</reference>
<evidence type="ECO:0000256" key="5">
    <source>
        <dbReference type="ARBA" id="ARBA00022692"/>
    </source>
</evidence>
<dbReference type="GO" id="GO:0022857">
    <property type="term" value="F:transmembrane transporter activity"/>
    <property type="evidence" value="ECO:0007669"/>
    <property type="project" value="InterPro"/>
</dbReference>
<feature type="domain" description="Major facilitator superfamily (MFS) profile" evidence="10">
    <location>
        <begin position="53"/>
        <end position="547"/>
    </location>
</feature>
<keyword evidence="6 9" id="KW-1133">Transmembrane helix</keyword>
<feature type="compositionally biased region" description="Low complexity" evidence="8">
    <location>
        <begin position="20"/>
        <end position="30"/>
    </location>
</feature>
<keyword evidence="4" id="KW-1003">Cell membrane</keyword>
<accession>A0A9W6IS13</accession>
<keyword evidence="13" id="KW-1185">Reference proteome</keyword>
<feature type="transmembrane region" description="Helical" evidence="9">
    <location>
        <begin position="239"/>
        <end position="259"/>
    </location>
</feature>
<evidence type="ECO:0000256" key="7">
    <source>
        <dbReference type="ARBA" id="ARBA00023136"/>
    </source>
</evidence>
<dbReference type="Pfam" id="PF07690">
    <property type="entry name" value="MFS_1"/>
    <property type="match status" value="1"/>
</dbReference>
<name>A0A9W6IS13_9HYPH</name>
<reference evidence="11" key="1">
    <citation type="journal article" date="2014" name="Int. J. Syst. Evol. Microbiol.">
        <title>Complete genome sequence of Corynebacterium casei LMG S-19264T (=DSM 44701T), isolated from a smear-ripened cheese.</title>
        <authorList>
            <consortium name="US DOE Joint Genome Institute (JGI-PGF)"/>
            <person name="Walter F."/>
            <person name="Albersmeier A."/>
            <person name="Kalinowski J."/>
            <person name="Ruckert C."/>
        </authorList>
    </citation>
    <scope>NUCLEOTIDE SEQUENCE</scope>
    <source>
        <strain evidence="11">VKM B-1606</strain>
    </source>
</reference>
<dbReference type="PROSITE" id="PS50850">
    <property type="entry name" value="MFS"/>
    <property type="match status" value="1"/>
</dbReference>
<evidence type="ECO:0000256" key="6">
    <source>
        <dbReference type="ARBA" id="ARBA00022989"/>
    </source>
</evidence>
<reference evidence="12 13" key="2">
    <citation type="submission" date="2021-01" db="EMBL/GenBank/DDBJ databases">
        <title>Genomic Encyclopedia of Type Strains, Phase IV (KMG-IV): sequencing the most valuable type-strain genomes for metagenomic binning, comparative biology and taxonomic classification.</title>
        <authorList>
            <person name="Goeker M."/>
        </authorList>
    </citation>
    <scope>NUCLEOTIDE SEQUENCE [LARGE SCALE GENOMIC DNA]</scope>
    <source>
        <strain evidence="12 13">DSM 6130</strain>
    </source>
</reference>
<dbReference type="EMBL" id="JAFBCY010000002">
    <property type="protein sequence ID" value="MBM7851251.1"/>
    <property type="molecule type" value="Genomic_DNA"/>
</dbReference>
<feature type="region of interest" description="Disordered" evidence="8">
    <location>
        <begin position="1"/>
        <end position="41"/>
    </location>
</feature>
<feature type="transmembrane region" description="Helical" evidence="9">
    <location>
        <begin position="349"/>
        <end position="367"/>
    </location>
</feature>
<feature type="transmembrane region" description="Helical" evidence="9">
    <location>
        <begin position="176"/>
        <end position="199"/>
    </location>
</feature>
<dbReference type="SUPFAM" id="SSF103473">
    <property type="entry name" value="MFS general substrate transporter"/>
    <property type="match status" value="1"/>
</dbReference>
<feature type="transmembrane region" description="Helical" evidence="9">
    <location>
        <begin position="309"/>
        <end position="329"/>
    </location>
</feature>
<dbReference type="PANTHER" id="PTHR42718:SF9">
    <property type="entry name" value="MAJOR FACILITATOR SUPERFAMILY MULTIDRUG TRANSPORTER MFSC"/>
    <property type="match status" value="1"/>
</dbReference>
<feature type="transmembrane region" description="Helical" evidence="9">
    <location>
        <begin position="144"/>
        <end position="169"/>
    </location>
</feature>
<evidence type="ECO:0000256" key="2">
    <source>
        <dbReference type="ARBA" id="ARBA00008537"/>
    </source>
</evidence>
<evidence type="ECO:0000313" key="12">
    <source>
        <dbReference type="EMBL" id="MBM7851251.1"/>
    </source>
</evidence>
<evidence type="ECO:0000256" key="9">
    <source>
        <dbReference type="SAM" id="Phobius"/>
    </source>
</evidence>
<evidence type="ECO:0000313" key="14">
    <source>
        <dbReference type="Proteomes" id="UP001143400"/>
    </source>
</evidence>
<dbReference type="InterPro" id="IPR004638">
    <property type="entry name" value="EmrB-like"/>
</dbReference>
<feature type="transmembrane region" description="Helical" evidence="9">
    <location>
        <begin position="51"/>
        <end position="71"/>
    </location>
</feature>
<dbReference type="Proteomes" id="UP001143400">
    <property type="component" value="Unassembled WGS sequence"/>
</dbReference>
<dbReference type="RefSeq" id="WP_204949650.1">
    <property type="nucleotide sequence ID" value="NZ_BSFF01000001.1"/>
</dbReference>